<organism evidence="4 5">
    <name type="scientific">Empedobacter falsenii</name>
    <dbReference type="NCBI Taxonomy" id="343874"/>
    <lineage>
        <taxon>Bacteria</taxon>
        <taxon>Pseudomonadati</taxon>
        <taxon>Bacteroidota</taxon>
        <taxon>Flavobacteriia</taxon>
        <taxon>Flavobacteriales</taxon>
        <taxon>Weeksellaceae</taxon>
        <taxon>Empedobacter</taxon>
    </lineage>
</organism>
<name>A0A376GMC5_9FLAO</name>
<dbReference type="EMBL" id="JACALR010000001">
    <property type="protein sequence ID" value="MDM1550180.1"/>
    <property type="molecule type" value="Genomic_DNA"/>
</dbReference>
<reference evidence="1" key="5">
    <citation type="journal article" date="2022" name="Sci. Total Environ.">
        <title>Prevalence, transmission, and molecular epidemiology of tet(X)-positive bacteria among humans, animals, and environmental niches in China: An epidemiological, and genomic-based study.</title>
        <authorList>
            <person name="Dong N."/>
            <person name="Zeng Y."/>
            <person name="Cai C."/>
            <person name="Sun C."/>
            <person name="Lu J."/>
            <person name="Liu C."/>
            <person name="Zhou H."/>
            <person name="Sun Q."/>
            <person name="Shu L."/>
            <person name="Wang H."/>
            <person name="Wang Y."/>
            <person name="Wang S."/>
            <person name="Wu C."/>
            <person name="Chan E.W."/>
            <person name="Chen G."/>
            <person name="Shen Z."/>
            <person name="Chen S."/>
            <person name="Zhang R."/>
        </authorList>
    </citation>
    <scope>NUCLEOTIDE SEQUENCE</scope>
    <source>
        <strain evidence="1">210</strain>
    </source>
</reference>
<reference evidence="3 6" key="2">
    <citation type="submission" date="2018-10" db="EMBL/GenBank/DDBJ databases">
        <title>Transmission dynamics of multidrug resistant bacteria on intensive care unit surfaces.</title>
        <authorList>
            <person name="D'Souza A.W."/>
            <person name="Potter R.F."/>
            <person name="Wallace M."/>
            <person name="Shupe A."/>
            <person name="Patel S."/>
            <person name="Sun S."/>
            <person name="Gul D."/>
            <person name="Kwon J.H."/>
            <person name="Andleeb S."/>
            <person name="Burnham C.-A.D."/>
            <person name="Dantas G."/>
        </authorList>
    </citation>
    <scope>NUCLEOTIDE SEQUENCE [LARGE SCALE GENOMIC DNA]</scope>
    <source>
        <strain evidence="3 6">WF_348</strain>
    </source>
</reference>
<dbReference type="Proteomes" id="UP001173578">
    <property type="component" value="Unassembled WGS sequence"/>
</dbReference>
<dbReference type="STRING" id="343874.GCA_000805695_03100"/>
<gene>
    <name evidence="3" type="ORF">EGI89_06875</name>
    <name evidence="2" type="ORF">FH779_14100</name>
    <name evidence="1" type="ORF">HX095_03060</name>
    <name evidence="4" type="ORF">NCTC13456_03323</name>
</gene>
<dbReference type="GeneID" id="78402612"/>
<reference evidence="1" key="4">
    <citation type="submission" date="2020-06" db="EMBL/GenBank/DDBJ databases">
        <authorList>
            <person name="Dong N."/>
        </authorList>
    </citation>
    <scope>NUCLEOTIDE SEQUENCE</scope>
    <source>
        <strain evidence="1">210</strain>
    </source>
</reference>
<evidence type="ECO:0000313" key="7">
    <source>
        <dbReference type="Proteomes" id="UP000510643"/>
    </source>
</evidence>
<proteinExistence type="predicted"/>
<protein>
    <submittedName>
        <fullName evidence="4">Uncharacterized protein</fullName>
    </submittedName>
</protein>
<dbReference type="Proteomes" id="UP000254737">
    <property type="component" value="Unassembled WGS sequence"/>
</dbReference>
<reference evidence="4 5" key="1">
    <citation type="submission" date="2018-06" db="EMBL/GenBank/DDBJ databases">
        <authorList>
            <consortium name="Pathogen Informatics"/>
            <person name="Doyle S."/>
        </authorList>
    </citation>
    <scope>NUCLEOTIDE SEQUENCE [LARGE SCALE GENOMIC DNA]</scope>
    <source>
        <strain evidence="4 5">NCTC13456</strain>
    </source>
</reference>
<dbReference type="EMBL" id="CP040908">
    <property type="protein sequence ID" value="QLL59145.1"/>
    <property type="molecule type" value="Genomic_DNA"/>
</dbReference>
<evidence type="ECO:0000313" key="2">
    <source>
        <dbReference type="EMBL" id="QLL59145.1"/>
    </source>
</evidence>
<evidence type="ECO:0000313" key="3">
    <source>
        <dbReference type="EMBL" id="RRT92202.1"/>
    </source>
</evidence>
<evidence type="ECO:0000313" key="6">
    <source>
        <dbReference type="Proteomes" id="UP000267844"/>
    </source>
</evidence>
<evidence type="ECO:0000313" key="1">
    <source>
        <dbReference type="EMBL" id="MDM1550180.1"/>
    </source>
</evidence>
<dbReference type="KEGG" id="efal:FH779_14100"/>
<dbReference type="Proteomes" id="UP000267844">
    <property type="component" value="Unassembled WGS sequence"/>
</dbReference>
<accession>A0A376GMC5</accession>
<evidence type="ECO:0000313" key="5">
    <source>
        <dbReference type="Proteomes" id="UP000254737"/>
    </source>
</evidence>
<dbReference type="Proteomes" id="UP000510643">
    <property type="component" value="Chromosome"/>
</dbReference>
<dbReference type="AlphaFoldDB" id="A0A376GMC5"/>
<keyword evidence="7" id="KW-1185">Reference proteome</keyword>
<dbReference type="EMBL" id="RHPO01000010">
    <property type="protein sequence ID" value="RRT92202.1"/>
    <property type="molecule type" value="Genomic_DNA"/>
</dbReference>
<dbReference type="RefSeq" id="WP_115001760.1">
    <property type="nucleotide sequence ID" value="NZ_CP040908.1"/>
</dbReference>
<reference evidence="2 7" key="3">
    <citation type="submission" date="2019-06" db="EMBL/GenBank/DDBJ databases">
        <title>Emergence of pandrug resistant Empedobacter falsenii in China.</title>
        <authorList>
            <person name="Dong N."/>
            <person name="Chen S."/>
            <person name="Zhang R."/>
        </authorList>
    </citation>
    <scope>NUCLEOTIDE SEQUENCE [LARGE SCALE GENOMIC DNA]</scope>
    <source>
        <strain evidence="2 7">1681-1</strain>
    </source>
</reference>
<dbReference type="EMBL" id="UFXS01000001">
    <property type="protein sequence ID" value="STD59656.1"/>
    <property type="molecule type" value="Genomic_DNA"/>
</dbReference>
<evidence type="ECO:0000313" key="4">
    <source>
        <dbReference type="EMBL" id="STD59656.1"/>
    </source>
</evidence>
<sequence>MMKKALECALILTRKHQLLGDKIALSTDYLKKIELKDKQSEINKQMIEFLVELQEFVEFIRVNQELRLMYVELVNYYFTQIHHQINFYEIELDRLEFESKFSINMINQFNQNEKNNEINSVQEKLNLYYTIINS</sequence>